<sequence>MTSANQDKASLAAAVLLERLIRDTYTARHSSEIQPLQWSILRYLARSPEDQRQLRRIAPFLNLTPSPVARAITTLAQRGLVTQRVNNTDSRIKTISLTQLGLEALSQDPIVDVATRIDALPESERQDFIRSVRTLALGTSYYPKPVD</sequence>
<dbReference type="SMART" id="SM00347">
    <property type="entry name" value="HTH_MARR"/>
    <property type="match status" value="1"/>
</dbReference>
<dbReference type="PANTHER" id="PTHR33164:SF89">
    <property type="entry name" value="MARR FAMILY REGULATORY PROTEIN"/>
    <property type="match status" value="1"/>
</dbReference>
<organism evidence="2 3">
    <name type="scientific">Pseudosulfitobacter pseudonitzschiae</name>
    <dbReference type="NCBI Taxonomy" id="1402135"/>
    <lineage>
        <taxon>Bacteria</taxon>
        <taxon>Pseudomonadati</taxon>
        <taxon>Pseudomonadota</taxon>
        <taxon>Alphaproteobacteria</taxon>
        <taxon>Rhodobacterales</taxon>
        <taxon>Roseobacteraceae</taxon>
        <taxon>Pseudosulfitobacter</taxon>
    </lineage>
</organism>
<dbReference type="InterPro" id="IPR036390">
    <property type="entry name" value="WH_DNA-bd_sf"/>
</dbReference>
<accession>A0A9Q2NZW3</accession>
<dbReference type="InterPro" id="IPR039422">
    <property type="entry name" value="MarR/SlyA-like"/>
</dbReference>
<dbReference type="InterPro" id="IPR000835">
    <property type="entry name" value="HTH_MarR-typ"/>
</dbReference>
<keyword evidence="2" id="KW-0238">DNA-binding</keyword>
<feature type="domain" description="HTH marR-type" evidence="1">
    <location>
        <begin position="26"/>
        <end position="125"/>
    </location>
</feature>
<proteinExistence type="predicted"/>
<reference evidence="2" key="1">
    <citation type="submission" date="2021-01" db="EMBL/GenBank/DDBJ databases">
        <title>Diatom-associated Roseobacters Show Island Model of Population Structure.</title>
        <authorList>
            <person name="Qu L."/>
            <person name="Feng X."/>
            <person name="Chen Y."/>
            <person name="Li L."/>
            <person name="Wang X."/>
            <person name="Hu Z."/>
            <person name="Wang H."/>
            <person name="Luo H."/>
        </authorList>
    </citation>
    <scope>NUCLEOTIDE SEQUENCE</scope>
    <source>
        <strain evidence="2">SM26-45</strain>
    </source>
</reference>
<dbReference type="PANTHER" id="PTHR33164">
    <property type="entry name" value="TRANSCRIPTIONAL REGULATOR, MARR FAMILY"/>
    <property type="match status" value="1"/>
</dbReference>
<dbReference type="GO" id="GO:0006950">
    <property type="term" value="P:response to stress"/>
    <property type="evidence" value="ECO:0007669"/>
    <property type="project" value="TreeGrafter"/>
</dbReference>
<dbReference type="GO" id="GO:0003700">
    <property type="term" value="F:DNA-binding transcription factor activity"/>
    <property type="evidence" value="ECO:0007669"/>
    <property type="project" value="InterPro"/>
</dbReference>
<dbReference type="GO" id="GO:0003677">
    <property type="term" value="F:DNA binding"/>
    <property type="evidence" value="ECO:0007669"/>
    <property type="project" value="UniProtKB-KW"/>
</dbReference>
<dbReference type="SUPFAM" id="SSF46785">
    <property type="entry name" value="Winged helix' DNA-binding domain"/>
    <property type="match status" value="1"/>
</dbReference>
<dbReference type="RefSeq" id="WP_028958705.1">
    <property type="nucleotide sequence ID" value="NZ_JAJNGX010000004.1"/>
</dbReference>
<dbReference type="Pfam" id="PF13463">
    <property type="entry name" value="HTH_27"/>
    <property type="match status" value="1"/>
</dbReference>
<evidence type="ECO:0000313" key="3">
    <source>
        <dbReference type="Proteomes" id="UP000809337"/>
    </source>
</evidence>
<name>A0A9Q2NZW3_9RHOB</name>
<dbReference type="AlphaFoldDB" id="A0A9Q2NZW3"/>
<gene>
    <name evidence="2" type="ORF">JQX14_07810</name>
</gene>
<dbReference type="InterPro" id="IPR036388">
    <property type="entry name" value="WH-like_DNA-bd_sf"/>
</dbReference>
<dbReference type="EMBL" id="JAFBWN010000004">
    <property type="protein sequence ID" value="MBM2354439.1"/>
    <property type="molecule type" value="Genomic_DNA"/>
</dbReference>
<dbReference type="Gene3D" id="1.10.10.10">
    <property type="entry name" value="Winged helix-like DNA-binding domain superfamily/Winged helix DNA-binding domain"/>
    <property type="match status" value="1"/>
</dbReference>
<dbReference type="Proteomes" id="UP000809337">
    <property type="component" value="Unassembled WGS sequence"/>
</dbReference>
<evidence type="ECO:0000259" key="1">
    <source>
        <dbReference type="SMART" id="SM00347"/>
    </source>
</evidence>
<evidence type="ECO:0000313" key="2">
    <source>
        <dbReference type="EMBL" id="MBM2354439.1"/>
    </source>
</evidence>
<protein>
    <submittedName>
        <fullName evidence="2">Winged helix DNA-binding protein</fullName>
    </submittedName>
</protein>
<comment type="caution">
    <text evidence="2">The sequence shown here is derived from an EMBL/GenBank/DDBJ whole genome shotgun (WGS) entry which is preliminary data.</text>
</comment>